<accession>A0A0E9VI33</accession>
<sequence>MIFFIMYLGNDTGNRCPLIRKYFSKIFSLWWKFLFAVVVKRDNEDKMPTAQVSLLNLSVVDNNSAGTVIS</sequence>
<organism evidence="1">
    <name type="scientific">Anguilla anguilla</name>
    <name type="common">European freshwater eel</name>
    <name type="synonym">Muraena anguilla</name>
    <dbReference type="NCBI Taxonomy" id="7936"/>
    <lineage>
        <taxon>Eukaryota</taxon>
        <taxon>Metazoa</taxon>
        <taxon>Chordata</taxon>
        <taxon>Craniata</taxon>
        <taxon>Vertebrata</taxon>
        <taxon>Euteleostomi</taxon>
        <taxon>Actinopterygii</taxon>
        <taxon>Neopterygii</taxon>
        <taxon>Teleostei</taxon>
        <taxon>Anguilliformes</taxon>
        <taxon>Anguillidae</taxon>
        <taxon>Anguilla</taxon>
    </lineage>
</organism>
<protein>
    <submittedName>
        <fullName evidence="1">Uncharacterized protein</fullName>
    </submittedName>
</protein>
<dbReference type="AlphaFoldDB" id="A0A0E9VI33"/>
<reference evidence="1" key="2">
    <citation type="journal article" date="2015" name="Fish Shellfish Immunol.">
        <title>Early steps in the European eel (Anguilla anguilla)-Vibrio vulnificus interaction in the gills: Role of the RtxA13 toxin.</title>
        <authorList>
            <person name="Callol A."/>
            <person name="Pajuelo D."/>
            <person name="Ebbesson L."/>
            <person name="Teles M."/>
            <person name="MacKenzie S."/>
            <person name="Amaro C."/>
        </authorList>
    </citation>
    <scope>NUCLEOTIDE SEQUENCE</scope>
</reference>
<name>A0A0E9VI33_ANGAN</name>
<reference evidence="1" key="1">
    <citation type="submission" date="2014-11" db="EMBL/GenBank/DDBJ databases">
        <authorList>
            <person name="Amaro Gonzalez C."/>
        </authorList>
    </citation>
    <scope>NUCLEOTIDE SEQUENCE</scope>
</reference>
<evidence type="ECO:0000313" key="1">
    <source>
        <dbReference type="EMBL" id="JAH77676.1"/>
    </source>
</evidence>
<proteinExistence type="predicted"/>
<dbReference type="EMBL" id="GBXM01030901">
    <property type="protein sequence ID" value="JAH77676.1"/>
    <property type="molecule type" value="Transcribed_RNA"/>
</dbReference>